<sequence>MAGLQKRKFQAEMIKFKSSLKHPIQSICSILPQKYDESDFIDLFKKYYPAEWNQIIQIEKLYKSKNKHLLRSGKKERYETSSPSEFIKSHTIVKKKLKSSEKLEHFKNFSSSKYMESLNALESKRSAKIEKYCSKIENARHLAQKIEPTFIQGFIRLFHLSKNHNDKVELFNELKKYYCDATIQFFYKLNDSEHNDQIRMMAFYQLQNWMLYVKLRKNSRARKSLIIFQHQQQNSIQKHF</sequence>
<evidence type="ECO:0000313" key="1">
    <source>
        <dbReference type="EMBL" id="TKF23681.1"/>
    </source>
</evidence>
<dbReference type="AlphaFoldDB" id="A0A4U1YU95"/>
<evidence type="ECO:0000313" key="2">
    <source>
        <dbReference type="Proteomes" id="UP000305234"/>
    </source>
</evidence>
<gene>
    <name evidence="1" type="ORF">FCV52_16985</name>
</gene>
<organism evidence="1 2">
    <name type="scientific">Vibrio kanaloae</name>
    <dbReference type="NCBI Taxonomy" id="170673"/>
    <lineage>
        <taxon>Bacteria</taxon>
        <taxon>Pseudomonadati</taxon>
        <taxon>Pseudomonadota</taxon>
        <taxon>Gammaproteobacteria</taxon>
        <taxon>Vibrionales</taxon>
        <taxon>Vibrionaceae</taxon>
        <taxon>Vibrio</taxon>
    </lineage>
</organism>
<comment type="caution">
    <text evidence="1">The sequence shown here is derived from an EMBL/GenBank/DDBJ whole genome shotgun (WGS) entry which is preliminary data.</text>
</comment>
<reference evidence="1 2" key="1">
    <citation type="submission" date="2019-04" db="EMBL/GenBank/DDBJ databases">
        <title>A reverse ecology approach based on a biological definition of microbial populations.</title>
        <authorList>
            <person name="Arevalo P."/>
            <person name="Vaninsberghe D."/>
            <person name="Elsherbini J."/>
            <person name="Gore J."/>
            <person name="Polz M."/>
        </authorList>
    </citation>
    <scope>NUCLEOTIDE SEQUENCE [LARGE SCALE GENOMIC DNA]</scope>
    <source>
        <strain evidence="1 2">10N.261.46.E4</strain>
    </source>
</reference>
<accession>A0A4U1YU95</accession>
<proteinExistence type="predicted"/>
<protein>
    <submittedName>
        <fullName evidence="1">Uncharacterized protein</fullName>
    </submittedName>
</protein>
<name>A0A4U1YU95_9VIBR</name>
<dbReference type="Proteomes" id="UP000305234">
    <property type="component" value="Unassembled WGS sequence"/>
</dbReference>
<dbReference type="EMBL" id="SYUW01000050">
    <property type="protein sequence ID" value="TKF23681.1"/>
    <property type="molecule type" value="Genomic_DNA"/>
</dbReference>
<dbReference type="RefSeq" id="WP_136998555.1">
    <property type="nucleotide sequence ID" value="NZ_JBFRJO010000005.1"/>
</dbReference>